<comment type="caution">
    <text evidence="1">The sequence shown here is derived from an EMBL/GenBank/DDBJ whole genome shotgun (WGS) entry which is preliminary data.</text>
</comment>
<dbReference type="Proteomes" id="UP000805841">
    <property type="component" value="Unassembled WGS sequence"/>
</dbReference>
<dbReference type="EMBL" id="JAAOCA010000011">
    <property type="protein sequence ID" value="MBD1599198.1"/>
    <property type="molecule type" value="Genomic_DNA"/>
</dbReference>
<name>A0ABR7Z1E8_9PSED</name>
<gene>
    <name evidence="1" type="ORF">HAQ05_10850</name>
</gene>
<proteinExistence type="predicted"/>
<organism evidence="1 2">
    <name type="scientific">Pseudomonas typographi</name>
    <dbReference type="NCBI Taxonomy" id="2715964"/>
    <lineage>
        <taxon>Bacteria</taxon>
        <taxon>Pseudomonadati</taxon>
        <taxon>Pseudomonadota</taxon>
        <taxon>Gammaproteobacteria</taxon>
        <taxon>Pseudomonadales</taxon>
        <taxon>Pseudomonadaceae</taxon>
        <taxon>Pseudomonas</taxon>
    </lineage>
</organism>
<dbReference type="RefSeq" id="WP_190420279.1">
    <property type="nucleotide sequence ID" value="NZ_JAAOCA010000011.1"/>
</dbReference>
<reference evidence="1 2" key="1">
    <citation type="journal article" date="2020" name="Insects">
        <title>Bacteria Belonging to Pseudomonas typographi sp. nov. from the Bark Beetle Ips typographus Have Genomic Potential to Aid in the Host Ecology.</title>
        <authorList>
            <person name="Peral-Aranega E."/>
            <person name="Saati-Santamaria Z."/>
            <person name="Kolarik M."/>
            <person name="Rivas R."/>
            <person name="Garcia-Fraile P."/>
        </authorList>
    </citation>
    <scope>NUCLEOTIDE SEQUENCE [LARGE SCALE GENOMIC DNA]</scope>
    <source>
        <strain evidence="1 2">CA3A</strain>
    </source>
</reference>
<sequence>MSEHPSRLDKTLKPLPWVDSKPHAQRLDYAFTILYVAWMKTRPLADTGYNKLSPGRKAVAQPAPTIPQCQPMGWRFVSGDADVR</sequence>
<evidence type="ECO:0000313" key="2">
    <source>
        <dbReference type="Proteomes" id="UP000805841"/>
    </source>
</evidence>
<accession>A0ABR7Z1E8</accession>
<keyword evidence="2" id="KW-1185">Reference proteome</keyword>
<evidence type="ECO:0000313" key="1">
    <source>
        <dbReference type="EMBL" id="MBD1599198.1"/>
    </source>
</evidence>
<protein>
    <submittedName>
        <fullName evidence="1">Uncharacterized protein</fullName>
    </submittedName>
</protein>